<dbReference type="RefSeq" id="WP_349300725.1">
    <property type="nucleotide sequence ID" value="NZ_JBEDNQ010000011.1"/>
</dbReference>
<dbReference type="EMBL" id="JBEDNQ010000011">
    <property type="protein sequence ID" value="MEQ3553659.1"/>
    <property type="molecule type" value="Genomic_DNA"/>
</dbReference>
<dbReference type="InterPro" id="IPR016169">
    <property type="entry name" value="FAD-bd_PCMH_sub2"/>
</dbReference>
<evidence type="ECO:0000256" key="5">
    <source>
        <dbReference type="ARBA" id="ARBA00023002"/>
    </source>
</evidence>
<keyword evidence="3" id="KW-0285">Flavoprotein</keyword>
<dbReference type="Gene3D" id="3.40.462.20">
    <property type="match status" value="1"/>
</dbReference>
<organism evidence="7 8">
    <name type="scientific">Pseudonocardia nematodicida</name>
    <dbReference type="NCBI Taxonomy" id="1206997"/>
    <lineage>
        <taxon>Bacteria</taxon>
        <taxon>Bacillati</taxon>
        <taxon>Actinomycetota</taxon>
        <taxon>Actinomycetes</taxon>
        <taxon>Pseudonocardiales</taxon>
        <taxon>Pseudonocardiaceae</taxon>
        <taxon>Pseudonocardia</taxon>
    </lineage>
</organism>
<dbReference type="Proteomes" id="UP001494902">
    <property type="component" value="Unassembled WGS sequence"/>
</dbReference>
<comment type="similarity">
    <text evidence="2">Belongs to the oxygen-dependent FAD-linked oxidoreductase family.</text>
</comment>
<name>A0ABV1KH31_9PSEU</name>
<dbReference type="PROSITE" id="PS51387">
    <property type="entry name" value="FAD_PCMH"/>
    <property type="match status" value="1"/>
</dbReference>
<dbReference type="InterPro" id="IPR050416">
    <property type="entry name" value="FAD-linked_Oxidoreductase"/>
</dbReference>
<dbReference type="InterPro" id="IPR006093">
    <property type="entry name" value="Oxy_OxRdtase_FAD_BS"/>
</dbReference>
<sequence length="420" mass="42523">MDTTTDIRDVLTDRITGPVTAVPTSVASFQTGLAHQPAVVAVPTGTADVAAVLAVAAERDLPVTVHASGHGLRSPADGGLLLTTGRMAGVRIDPATRTARIGAGARWADVLAAAAPYGLRPPSGSAPSVGVAGYLSGGGLGLAARSDGWAADHLRSIDLVDAEGPRTVDAGSDPATFARLRGTGPVAGEVVTAVELGLLPSDGFTGGGLVRVLGPADEPGDPEPLHAWASWTADLPDEITSGASVVPYPDLPFLPPALRGRRVLRIGVTVLGGSARADALLAPLRAALLPEQDTVAPLDPVDSGRVYAEPEFPHAYLGDDLLLSGLDPAGLDTVVSRVGPMVVTGIRHLGGAAGRSPAVPDTVRGRGAGFLVGALAPFGPDAVPADRAWAGVDDVLDGFRRDATAEVSHPAFRFGPDRAS</sequence>
<feature type="domain" description="FAD-binding PCMH-type" evidence="6">
    <location>
        <begin position="33"/>
        <end position="201"/>
    </location>
</feature>
<accession>A0ABV1KH31</accession>
<comment type="caution">
    <text evidence="7">The sequence shown here is derived from an EMBL/GenBank/DDBJ whole genome shotgun (WGS) entry which is preliminary data.</text>
</comment>
<reference evidence="7 8" key="1">
    <citation type="submission" date="2024-03" db="EMBL/GenBank/DDBJ databases">
        <title>Draft genome sequence of Pseudonocardia nematodicida JCM 31783.</title>
        <authorList>
            <person name="Butdee W."/>
            <person name="Duangmal K."/>
        </authorList>
    </citation>
    <scope>NUCLEOTIDE SEQUENCE [LARGE SCALE GENOMIC DNA]</scope>
    <source>
        <strain evidence="7 8">JCM 31783</strain>
    </source>
</reference>
<evidence type="ECO:0000313" key="7">
    <source>
        <dbReference type="EMBL" id="MEQ3553659.1"/>
    </source>
</evidence>
<keyword evidence="4" id="KW-0274">FAD</keyword>
<protein>
    <submittedName>
        <fullName evidence="7">FAD-binding protein</fullName>
    </submittedName>
</protein>
<evidence type="ECO:0000256" key="3">
    <source>
        <dbReference type="ARBA" id="ARBA00022630"/>
    </source>
</evidence>
<dbReference type="SUPFAM" id="SSF56176">
    <property type="entry name" value="FAD-binding/transporter-associated domain-like"/>
    <property type="match status" value="1"/>
</dbReference>
<evidence type="ECO:0000256" key="1">
    <source>
        <dbReference type="ARBA" id="ARBA00001974"/>
    </source>
</evidence>
<keyword evidence="8" id="KW-1185">Reference proteome</keyword>
<dbReference type="InterPro" id="IPR016166">
    <property type="entry name" value="FAD-bd_PCMH"/>
</dbReference>
<dbReference type="Pfam" id="PF01565">
    <property type="entry name" value="FAD_binding_4"/>
    <property type="match status" value="1"/>
</dbReference>
<dbReference type="PANTHER" id="PTHR42973">
    <property type="entry name" value="BINDING OXIDOREDUCTASE, PUTATIVE (AFU_ORTHOLOGUE AFUA_1G17690)-RELATED"/>
    <property type="match status" value="1"/>
</dbReference>
<dbReference type="InterPro" id="IPR036318">
    <property type="entry name" value="FAD-bd_PCMH-like_sf"/>
</dbReference>
<dbReference type="PROSITE" id="PS00862">
    <property type="entry name" value="OX2_COVAL_FAD"/>
    <property type="match status" value="1"/>
</dbReference>
<evidence type="ECO:0000256" key="4">
    <source>
        <dbReference type="ARBA" id="ARBA00022827"/>
    </source>
</evidence>
<dbReference type="InterPro" id="IPR006094">
    <property type="entry name" value="Oxid_FAD_bind_N"/>
</dbReference>
<evidence type="ECO:0000313" key="8">
    <source>
        <dbReference type="Proteomes" id="UP001494902"/>
    </source>
</evidence>
<dbReference type="Gene3D" id="3.30.465.10">
    <property type="match status" value="1"/>
</dbReference>
<gene>
    <name evidence="7" type="ORF">WIS52_24570</name>
</gene>
<keyword evidence="5" id="KW-0560">Oxidoreductase</keyword>
<dbReference type="PANTHER" id="PTHR42973:SF39">
    <property type="entry name" value="FAD-BINDING PCMH-TYPE DOMAIN-CONTAINING PROTEIN"/>
    <property type="match status" value="1"/>
</dbReference>
<evidence type="ECO:0000259" key="6">
    <source>
        <dbReference type="PROSITE" id="PS51387"/>
    </source>
</evidence>
<proteinExistence type="inferred from homology"/>
<evidence type="ECO:0000256" key="2">
    <source>
        <dbReference type="ARBA" id="ARBA00005466"/>
    </source>
</evidence>
<comment type="cofactor">
    <cofactor evidence="1">
        <name>FAD</name>
        <dbReference type="ChEBI" id="CHEBI:57692"/>
    </cofactor>
</comment>